<keyword evidence="1" id="KW-0472">Membrane</keyword>
<feature type="transmembrane region" description="Helical" evidence="1">
    <location>
        <begin position="12"/>
        <end position="30"/>
    </location>
</feature>
<proteinExistence type="predicted"/>
<evidence type="ECO:0000313" key="3">
    <source>
        <dbReference type="Proteomes" id="UP001597299"/>
    </source>
</evidence>
<dbReference type="Proteomes" id="UP001597299">
    <property type="component" value="Unassembled WGS sequence"/>
</dbReference>
<name>A0ABW4Z2L6_9HYPH</name>
<organism evidence="2 3">
    <name type="scientific">Ancylobacter oerskovii</name>
    <dbReference type="NCBI Taxonomy" id="459519"/>
    <lineage>
        <taxon>Bacteria</taxon>
        <taxon>Pseudomonadati</taxon>
        <taxon>Pseudomonadota</taxon>
        <taxon>Alphaproteobacteria</taxon>
        <taxon>Hyphomicrobiales</taxon>
        <taxon>Xanthobacteraceae</taxon>
        <taxon>Ancylobacter</taxon>
    </lineage>
</organism>
<sequence>MDVLWLDHLTMLSVAVLAAVLLIAALRLFGIRHVRPVAERQLAGDGGYHYVIHPTDTHRAKIGRFSELAATASGYDCVAELVPETSKARDVRIHVVVEGATVGEIARREVRSFMAAMGGKPARCDAVIVAHREAARGHSVRLDLDWPPRLS</sequence>
<keyword evidence="3" id="KW-1185">Reference proteome</keyword>
<evidence type="ECO:0000256" key="1">
    <source>
        <dbReference type="SAM" id="Phobius"/>
    </source>
</evidence>
<accession>A0ABW4Z2L6</accession>
<keyword evidence="1" id="KW-1133">Transmembrane helix</keyword>
<evidence type="ECO:0000313" key="2">
    <source>
        <dbReference type="EMBL" id="MFD2142785.1"/>
    </source>
</evidence>
<comment type="caution">
    <text evidence="2">The sequence shown here is derived from an EMBL/GenBank/DDBJ whole genome shotgun (WGS) entry which is preliminary data.</text>
</comment>
<keyword evidence="1" id="KW-0812">Transmembrane</keyword>
<protein>
    <submittedName>
        <fullName evidence="2">Uncharacterized protein</fullName>
    </submittedName>
</protein>
<reference evidence="3" key="1">
    <citation type="journal article" date="2019" name="Int. J. Syst. Evol. Microbiol.">
        <title>The Global Catalogue of Microorganisms (GCM) 10K type strain sequencing project: providing services to taxonomists for standard genome sequencing and annotation.</title>
        <authorList>
            <consortium name="The Broad Institute Genomics Platform"/>
            <consortium name="The Broad Institute Genome Sequencing Center for Infectious Disease"/>
            <person name="Wu L."/>
            <person name="Ma J."/>
        </authorList>
    </citation>
    <scope>NUCLEOTIDE SEQUENCE [LARGE SCALE GENOMIC DNA]</scope>
    <source>
        <strain evidence="3">CCM 7435</strain>
    </source>
</reference>
<dbReference type="EMBL" id="JBHUHD010000001">
    <property type="protein sequence ID" value="MFD2142785.1"/>
    <property type="molecule type" value="Genomic_DNA"/>
</dbReference>
<dbReference type="RefSeq" id="WP_213356286.1">
    <property type="nucleotide sequence ID" value="NZ_JAHBGB010000044.1"/>
</dbReference>
<gene>
    <name evidence="2" type="ORF">ACFSNC_20445</name>
</gene>